<dbReference type="PANTHER" id="PTHR48459">
    <property type="entry name" value="CUE DOMAIN-CONTAINING PROTEIN"/>
    <property type="match status" value="1"/>
</dbReference>
<dbReference type="PANTHER" id="PTHR48459:SF1">
    <property type="entry name" value="CUE DOMAIN-CONTAINING PROTEIN"/>
    <property type="match status" value="1"/>
</dbReference>
<name>J3M4F7_ORYBR</name>
<evidence type="ECO:0000256" key="1">
    <source>
        <dbReference type="SAM" id="Coils"/>
    </source>
</evidence>
<keyword evidence="4" id="KW-1185">Reference proteome</keyword>
<sequence length="580" mass="63515">MLDALIEVFPQLDFLTLVEVCMEYKDTIDGAADYIIHTVLPSIQDDNNANANDDSHMKGPSSVDNDANSVQSDTYEEKDSLMSGNSNCLVAGSPNLKPEASSFEDDLEIQDDGELAEEDSLMRENKDNHMGENSDCLVAGSLNPKPETSAFEDDLAAQSVYPIRLESLDNAIVNEKDKKVILMSNVTAINQMLEDIKFKEEKAKQAMVDSTKAGNDILVKVEDLKEMTMLAMEDNNKVEGEVFAEQSVLASEAHGLQARLSNISEESNNYFLIIDEMHNTLQGRLAAAELETVLSKQAKIDRESLAMKMLNEQELLVDATKERSKKLEEQVQENTKLKELLMDRGQVVDALQGEMLGIFDKISQLQLRVQGSSSRSCSSNPADNIAQPQCEVDEGQNSADELLQIASPSSFRSTDSTAQALDHEAQLPPVDEPLLLPADESEPLQQHYPDDDDDEPQVPLDVPLQLGSSSSLKSSDSSIAELLGRRVLDVHLAVGSAQLASSGLVKSSDNIAPFRYRTSVDVDDSPQLPSYCLASSEKLTASKSSWSSAVRSNSVISANDETDDDSWDVVDDEAMYMCAN</sequence>
<organism evidence="3">
    <name type="scientific">Oryza brachyantha</name>
    <name type="common">malo sina</name>
    <dbReference type="NCBI Taxonomy" id="4533"/>
    <lineage>
        <taxon>Eukaryota</taxon>
        <taxon>Viridiplantae</taxon>
        <taxon>Streptophyta</taxon>
        <taxon>Embryophyta</taxon>
        <taxon>Tracheophyta</taxon>
        <taxon>Spermatophyta</taxon>
        <taxon>Magnoliopsida</taxon>
        <taxon>Liliopsida</taxon>
        <taxon>Poales</taxon>
        <taxon>Poaceae</taxon>
        <taxon>BOP clade</taxon>
        <taxon>Oryzoideae</taxon>
        <taxon>Oryzeae</taxon>
        <taxon>Oryzinae</taxon>
        <taxon>Oryza</taxon>
    </lineage>
</organism>
<feature type="compositionally biased region" description="Low complexity" evidence="2">
    <location>
        <begin position="457"/>
        <end position="473"/>
    </location>
</feature>
<feature type="region of interest" description="Disordered" evidence="2">
    <location>
        <begin position="442"/>
        <end position="473"/>
    </location>
</feature>
<dbReference type="AlphaFoldDB" id="J3M4F7"/>
<keyword evidence="1" id="KW-0175">Coiled coil</keyword>
<dbReference type="OMA" id="HRDEQIQ"/>
<feature type="region of interest" description="Disordered" evidence="2">
    <location>
        <begin position="46"/>
        <end position="83"/>
    </location>
</feature>
<dbReference type="Gramene" id="OB05G14810.1">
    <property type="protein sequence ID" value="OB05G14810.1"/>
    <property type="gene ID" value="OB05G14810"/>
</dbReference>
<proteinExistence type="predicted"/>
<protein>
    <recommendedName>
        <fullName evidence="5">CUE domain-containing protein</fullName>
    </recommendedName>
</protein>
<reference evidence="3" key="2">
    <citation type="submission" date="2013-04" db="UniProtKB">
        <authorList>
            <consortium name="EnsemblPlants"/>
        </authorList>
    </citation>
    <scope>IDENTIFICATION</scope>
</reference>
<dbReference type="Proteomes" id="UP000006038">
    <property type="component" value="Chromosome 5"/>
</dbReference>
<dbReference type="STRING" id="4533.J3M4F7"/>
<evidence type="ECO:0000313" key="4">
    <source>
        <dbReference type="Proteomes" id="UP000006038"/>
    </source>
</evidence>
<evidence type="ECO:0000256" key="2">
    <source>
        <dbReference type="SAM" id="MobiDB-lite"/>
    </source>
</evidence>
<accession>J3M4F7</accession>
<dbReference type="eggNOG" id="ENOG502R50A">
    <property type="taxonomic scope" value="Eukaryota"/>
</dbReference>
<evidence type="ECO:0000313" key="3">
    <source>
        <dbReference type="EnsemblPlants" id="OB05G14810.1"/>
    </source>
</evidence>
<reference evidence="3" key="1">
    <citation type="journal article" date="2013" name="Nat. Commun.">
        <title>Whole-genome sequencing of Oryza brachyantha reveals mechanisms underlying Oryza genome evolution.</title>
        <authorList>
            <person name="Chen J."/>
            <person name="Huang Q."/>
            <person name="Gao D."/>
            <person name="Wang J."/>
            <person name="Lang Y."/>
            <person name="Liu T."/>
            <person name="Li B."/>
            <person name="Bai Z."/>
            <person name="Luis Goicoechea J."/>
            <person name="Liang C."/>
            <person name="Chen C."/>
            <person name="Zhang W."/>
            <person name="Sun S."/>
            <person name="Liao Y."/>
            <person name="Zhang X."/>
            <person name="Yang L."/>
            <person name="Song C."/>
            <person name="Wang M."/>
            <person name="Shi J."/>
            <person name="Liu G."/>
            <person name="Liu J."/>
            <person name="Zhou H."/>
            <person name="Zhou W."/>
            <person name="Yu Q."/>
            <person name="An N."/>
            <person name="Chen Y."/>
            <person name="Cai Q."/>
            <person name="Wang B."/>
            <person name="Liu B."/>
            <person name="Min J."/>
            <person name="Huang Y."/>
            <person name="Wu H."/>
            <person name="Li Z."/>
            <person name="Zhang Y."/>
            <person name="Yin Y."/>
            <person name="Song W."/>
            <person name="Jiang J."/>
            <person name="Jackson S.A."/>
            <person name="Wing R.A."/>
            <person name="Wang J."/>
            <person name="Chen M."/>
        </authorList>
    </citation>
    <scope>NUCLEOTIDE SEQUENCE [LARGE SCALE GENOMIC DNA]</scope>
    <source>
        <strain evidence="3">cv. IRGC 101232</strain>
    </source>
</reference>
<evidence type="ECO:0008006" key="5">
    <source>
        <dbReference type="Google" id="ProtNLM"/>
    </source>
</evidence>
<feature type="coiled-coil region" evidence="1">
    <location>
        <begin position="310"/>
        <end position="344"/>
    </location>
</feature>
<dbReference type="HOGENOM" id="CLU_441057_0_0_1"/>
<dbReference type="EnsemblPlants" id="OB05G14810.1">
    <property type="protein sequence ID" value="OB05G14810.1"/>
    <property type="gene ID" value="OB05G14810"/>
</dbReference>
<feature type="compositionally biased region" description="Polar residues" evidence="2">
    <location>
        <begin position="62"/>
        <end position="73"/>
    </location>
</feature>